<organism evidence="1 2">
    <name type="scientific">Heterorhabditis bacteriophora</name>
    <name type="common">Entomopathogenic nematode worm</name>
    <dbReference type="NCBI Taxonomy" id="37862"/>
    <lineage>
        <taxon>Eukaryota</taxon>
        <taxon>Metazoa</taxon>
        <taxon>Ecdysozoa</taxon>
        <taxon>Nematoda</taxon>
        <taxon>Chromadorea</taxon>
        <taxon>Rhabditida</taxon>
        <taxon>Rhabditina</taxon>
        <taxon>Rhabditomorpha</taxon>
        <taxon>Strongyloidea</taxon>
        <taxon>Heterorhabditidae</taxon>
        <taxon>Heterorhabditis</taxon>
    </lineage>
</organism>
<sequence>MNPLNYYCHRVHVKAPKVNTAHEASGNRALDRLRRQTEGQHNNAGSCHSFRSQLSYRLLSVLICPESFVVSSSLVSPNEPHVATNYKIQQ</sequence>
<name>A0A1I7WXH9_HETBA</name>
<dbReference type="Proteomes" id="UP000095283">
    <property type="component" value="Unplaced"/>
</dbReference>
<keyword evidence="1" id="KW-1185">Reference proteome</keyword>
<protein>
    <submittedName>
        <fullName evidence="2">Uncharacterized protein</fullName>
    </submittedName>
</protein>
<dbReference type="AlphaFoldDB" id="A0A1I7WXH9"/>
<evidence type="ECO:0000313" key="2">
    <source>
        <dbReference type="WBParaSite" id="Hba_09936"/>
    </source>
</evidence>
<dbReference type="WBParaSite" id="Hba_09936">
    <property type="protein sequence ID" value="Hba_09936"/>
    <property type="gene ID" value="Hba_09936"/>
</dbReference>
<proteinExistence type="predicted"/>
<accession>A0A1I7WXH9</accession>
<evidence type="ECO:0000313" key="1">
    <source>
        <dbReference type="Proteomes" id="UP000095283"/>
    </source>
</evidence>
<reference evidence="2" key="1">
    <citation type="submission" date="2016-11" db="UniProtKB">
        <authorList>
            <consortium name="WormBaseParasite"/>
        </authorList>
    </citation>
    <scope>IDENTIFICATION</scope>
</reference>